<evidence type="ECO:0000313" key="1">
    <source>
        <dbReference type="EMBL" id="TCD71714.1"/>
    </source>
</evidence>
<dbReference type="Gene3D" id="1.20.1280.50">
    <property type="match status" value="1"/>
</dbReference>
<proteinExistence type="predicted"/>
<dbReference type="EMBL" id="RWJN01000003">
    <property type="protein sequence ID" value="TCD71714.1"/>
    <property type="molecule type" value="Genomic_DNA"/>
</dbReference>
<dbReference type="SUPFAM" id="SSF52047">
    <property type="entry name" value="RNI-like"/>
    <property type="match status" value="1"/>
</dbReference>
<accession>A0A4R0S450</accession>
<evidence type="ECO:0000313" key="2">
    <source>
        <dbReference type="Proteomes" id="UP000292702"/>
    </source>
</evidence>
<dbReference type="InterPro" id="IPR032675">
    <property type="entry name" value="LRR_dom_sf"/>
</dbReference>
<dbReference type="AlphaFoldDB" id="A0A4R0S450"/>
<dbReference type="Gene3D" id="3.80.10.10">
    <property type="entry name" value="Ribonuclease Inhibitor"/>
    <property type="match status" value="1"/>
</dbReference>
<organism evidence="1 2">
    <name type="scientific">Steccherinum ochraceum</name>
    <dbReference type="NCBI Taxonomy" id="92696"/>
    <lineage>
        <taxon>Eukaryota</taxon>
        <taxon>Fungi</taxon>
        <taxon>Dikarya</taxon>
        <taxon>Basidiomycota</taxon>
        <taxon>Agaricomycotina</taxon>
        <taxon>Agaricomycetes</taxon>
        <taxon>Polyporales</taxon>
        <taxon>Steccherinaceae</taxon>
        <taxon>Steccherinum</taxon>
    </lineage>
</organism>
<gene>
    <name evidence="1" type="ORF">EIP91_005480</name>
</gene>
<name>A0A4R0S450_9APHY</name>
<sequence>MSLREHIGKWREDEQRPRYVAILLLIFIATNGSFSSPRLASSSKFKHIMGADPMKLAPLGRLDLISQIDEVSLTLRLKRNACIKINQLPCELLSYIFLLAVTDSEDLDSLATIPLSHACRHWRNTALRCAQLWSNITSVASTNKDLTSFLLLRSRSALIDVEVMLDYLLHSPDDVRRIRSEAILDALPRTRTLILWTNLHDHIMQSQAAPNLQVLVINCVSGNMGIIADLFSQGLPQLKELRLRCPQHDILKALKIVPSHLTTLSITGTSKDGDTGVTSSSLLETLAGMKYLTTLTLGGTILPRPVPQSIGHVALPQLKTLVLQGETDEKRWFLRHIRLSSGTDVIVHDLCPDCEDEGETERILSDTVRMISGSSVESKLYTLFHLGSEPFKLRWGAYNPLDIRAGSSLPRPLGGQLSIIGDYVMFFRMRFFEWPDRHLWDFLPVTHTLILEGFGSNRSDWRGWSKTWTATFLHWTERHVETLIIHGWDPLGLKDFFLSQGSAAIRFPRLRHLVLRGLVSSDARAMETEGLQSDAIFEVLRRTLHDWVRERGPVERITFEECDKMTEEDVASLDIDSLLVKSVLR</sequence>
<comment type="caution">
    <text evidence="1">The sequence shown here is derived from an EMBL/GenBank/DDBJ whole genome shotgun (WGS) entry which is preliminary data.</text>
</comment>
<keyword evidence="2" id="KW-1185">Reference proteome</keyword>
<protein>
    <submittedName>
        <fullName evidence="1">Uncharacterized protein</fullName>
    </submittedName>
</protein>
<dbReference type="OrthoDB" id="2884925at2759"/>
<dbReference type="Proteomes" id="UP000292702">
    <property type="component" value="Unassembled WGS sequence"/>
</dbReference>
<reference evidence="1 2" key="1">
    <citation type="submission" date="2018-11" db="EMBL/GenBank/DDBJ databases">
        <title>Genome assembly of Steccherinum ochraceum LE-BIN_3174, the white-rot fungus of the Steccherinaceae family (The Residual Polyporoid clade, Polyporales, Basidiomycota).</title>
        <authorList>
            <person name="Fedorova T.V."/>
            <person name="Glazunova O.A."/>
            <person name="Landesman E.O."/>
            <person name="Moiseenko K.V."/>
            <person name="Psurtseva N.V."/>
            <person name="Savinova O.S."/>
            <person name="Shakhova N.V."/>
            <person name="Tyazhelova T.V."/>
            <person name="Vasina D.V."/>
        </authorList>
    </citation>
    <scope>NUCLEOTIDE SEQUENCE [LARGE SCALE GENOMIC DNA]</scope>
    <source>
        <strain evidence="1 2">LE-BIN_3174</strain>
    </source>
</reference>